<organism evidence="2 3">
    <name type="scientific">Armillaria luteobubalina</name>
    <dbReference type="NCBI Taxonomy" id="153913"/>
    <lineage>
        <taxon>Eukaryota</taxon>
        <taxon>Fungi</taxon>
        <taxon>Dikarya</taxon>
        <taxon>Basidiomycota</taxon>
        <taxon>Agaricomycotina</taxon>
        <taxon>Agaricomycetes</taxon>
        <taxon>Agaricomycetidae</taxon>
        <taxon>Agaricales</taxon>
        <taxon>Marasmiineae</taxon>
        <taxon>Physalacriaceae</taxon>
        <taxon>Armillaria</taxon>
    </lineage>
</organism>
<reference evidence="2" key="1">
    <citation type="submission" date="2023-06" db="EMBL/GenBank/DDBJ databases">
        <authorList>
            <consortium name="Lawrence Berkeley National Laboratory"/>
            <person name="Ahrendt S."/>
            <person name="Sahu N."/>
            <person name="Indic B."/>
            <person name="Wong-Bajracharya J."/>
            <person name="Merenyi Z."/>
            <person name="Ke H.-M."/>
            <person name="Monk M."/>
            <person name="Kocsube S."/>
            <person name="Drula E."/>
            <person name="Lipzen A."/>
            <person name="Balint B."/>
            <person name="Henrissat B."/>
            <person name="Andreopoulos B."/>
            <person name="Martin F.M."/>
            <person name="Harder C.B."/>
            <person name="Rigling D."/>
            <person name="Ford K.L."/>
            <person name="Foster G.D."/>
            <person name="Pangilinan J."/>
            <person name="Papanicolaou A."/>
            <person name="Barry K."/>
            <person name="LaButti K."/>
            <person name="Viragh M."/>
            <person name="Koriabine M."/>
            <person name="Yan M."/>
            <person name="Riley R."/>
            <person name="Champramary S."/>
            <person name="Plett K.L."/>
            <person name="Tsai I.J."/>
            <person name="Slot J."/>
            <person name="Sipos G."/>
            <person name="Plett J."/>
            <person name="Nagy L.G."/>
            <person name="Grigoriev I.V."/>
        </authorList>
    </citation>
    <scope>NUCLEOTIDE SEQUENCE</scope>
    <source>
        <strain evidence="2">HWK02</strain>
    </source>
</reference>
<gene>
    <name evidence="2" type="ORF">EDD18DRAFT_474025</name>
</gene>
<dbReference type="Proteomes" id="UP001175228">
    <property type="component" value="Unassembled WGS sequence"/>
</dbReference>
<comment type="caution">
    <text evidence="2">The sequence shown here is derived from an EMBL/GenBank/DDBJ whole genome shotgun (WGS) entry which is preliminary data.</text>
</comment>
<feature type="signal peptide" evidence="1">
    <location>
        <begin position="1"/>
        <end position="17"/>
    </location>
</feature>
<evidence type="ECO:0000313" key="3">
    <source>
        <dbReference type="Proteomes" id="UP001175228"/>
    </source>
</evidence>
<dbReference type="AlphaFoldDB" id="A0AA39QJZ7"/>
<evidence type="ECO:0000256" key="1">
    <source>
        <dbReference type="SAM" id="SignalP"/>
    </source>
</evidence>
<keyword evidence="1" id="KW-0732">Signal</keyword>
<sequence>MDVWFALCDPILIVSLAFHSYPECYCDLAQSVPLRIKISGLLVSPRGVKENSNLGAKALQSHDTRKTIRTIIHEKRSTLTRP</sequence>
<accession>A0AA39QJZ7</accession>
<protein>
    <recommendedName>
        <fullName evidence="4">Secreted protein</fullName>
    </recommendedName>
</protein>
<feature type="chain" id="PRO_5041267755" description="Secreted protein" evidence="1">
    <location>
        <begin position="18"/>
        <end position="82"/>
    </location>
</feature>
<dbReference type="EMBL" id="JAUEPU010000003">
    <property type="protein sequence ID" value="KAK0503709.1"/>
    <property type="molecule type" value="Genomic_DNA"/>
</dbReference>
<name>A0AA39QJZ7_9AGAR</name>
<proteinExistence type="predicted"/>
<evidence type="ECO:0000313" key="2">
    <source>
        <dbReference type="EMBL" id="KAK0503709.1"/>
    </source>
</evidence>
<evidence type="ECO:0008006" key="4">
    <source>
        <dbReference type="Google" id="ProtNLM"/>
    </source>
</evidence>
<keyword evidence="3" id="KW-1185">Reference proteome</keyword>